<reference evidence="8 11" key="3">
    <citation type="submission" date="2020-10" db="EMBL/GenBank/DDBJ databases">
        <title>Ca. Dormibacterota MAGs.</title>
        <authorList>
            <person name="Montgomery K."/>
        </authorList>
    </citation>
    <scope>NUCLEOTIDE SEQUENCE [LARGE SCALE GENOMIC DNA]</scope>
    <source>
        <strain evidence="8">SC8812_S17_18</strain>
    </source>
</reference>
<dbReference type="Pfam" id="PF19289">
    <property type="entry name" value="PmbA_TldD_3rd"/>
    <property type="match status" value="1"/>
</dbReference>
<gene>
    <name evidence="9" type="ORF">DLM65_12265</name>
    <name evidence="8" type="ORF">JF886_08140</name>
</gene>
<dbReference type="AlphaFoldDB" id="A0A2W5Z0G8"/>
<dbReference type="FunFam" id="3.30.2290.10:FF:000003">
    <property type="entry name" value="Zinc-dependent protease, TldD/PmbA family"/>
    <property type="match status" value="1"/>
</dbReference>
<dbReference type="InterPro" id="IPR036059">
    <property type="entry name" value="TldD/PmbA_sf"/>
</dbReference>
<evidence type="ECO:0000259" key="6">
    <source>
        <dbReference type="Pfam" id="PF19289"/>
    </source>
</evidence>
<evidence type="ECO:0000313" key="10">
    <source>
        <dbReference type="Proteomes" id="UP000248724"/>
    </source>
</evidence>
<evidence type="ECO:0000313" key="11">
    <source>
        <dbReference type="Proteomes" id="UP000606991"/>
    </source>
</evidence>
<organism evidence="9 10">
    <name type="scientific">Candidatus Aeolococcus gillhamiae</name>
    <dbReference type="NCBI Taxonomy" id="3127015"/>
    <lineage>
        <taxon>Bacteria</taxon>
        <taxon>Bacillati</taxon>
        <taxon>Candidatus Dormiibacterota</taxon>
        <taxon>Candidatus Dormibacteria</taxon>
        <taxon>Candidatus Aeolococcales</taxon>
        <taxon>Candidatus Aeolococcaceae</taxon>
        <taxon>Candidatus Aeolococcus</taxon>
    </lineage>
</organism>
<accession>A0A2W5Z0G8</accession>
<dbReference type="RefSeq" id="WP_337311350.1">
    <property type="nucleotide sequence ID" value="NZ_JAEKNS010000081.1"/>
</dbReference>
<evidence type="ECO:0000313" key="8">
    <source>
        <dbReference type="EMBL" id="MBJ7594818.1"/>
    </source>
</evidence>
<evidence type="ECO:0000259" key="5">
    <source>
        <dbReference type="Pfam" id="PF01523"/>
    </source>
</evidence>
<dbReference type="InterPro" id="IPR035068">
    <property type="entry name" value="TldD/PmbA_N"/>
</dbReference>
<evidence type="ECO:0000256" key="2">
    <source>
        <dbReference type="ARBA" id="ARBA00022670"/>
    </source>
</evidence>
<evidence type="ECO:0000259" key="7">
    <source>
        <dbReference type="Pfam" id="PF19290"/>
    </source>
</evidence>
<dbReference type="GO" id="GO:0005829">
    <property type="term" value="C:cytosol"/>
    <property type="evidence" value="ECO:0007669"/>
    <property type="project" value="TreeGrafter"/>
</dbReference>
<keyword evidence="2" id="KW-0645">Protease</keyword>
<dbReference type="InterPro" id="IPR002510">
    <property type="entry name" value="Metalloprtase-TldD/E_N"/>
</dbReference>
<name>A0A2W5Z0G8_9BACT</name>
<sequence length="478" mass="51292">MRDIAERVLDAAHAAGAEYADCRVVERTTESVIVKNGRVNNVSQFEDAGVGVRVLLDGAWGFCGTQRTDAEGLEGAARLAARIARASARTAVARVWLAPQPAVTATYATPLEIDPFSVSLDRKIELLLAADAAMDVPGITTRIGSLGAVRHHQLFASSEGSRITQTIVEAGGGLDATATSQTEVQSRSFPNSFGRQQLTAGWEAVEAMDLAGNARRIAEEAVALLTADLCPEGTMTVILDATQAALQVHESCGHPTELDRVLGFEAAFAGTSFLMPEMLGSFRYGSEAVTISADATSPGGLGTFGYDDEGVPAQRTLLIDQGMFTGYLSSRETAARFDMRSGGTVRAESWNRLPLIRMTNINLEPGTSSLEEMIATTERGVFLETNRSWSIDDRRLNFQFGTQSGWEIRDGRRVRLVRNPLYSGSTPQFWNSCDAVAGPAEWAMYGVINCGKGQPGQVMHVGHGAAPCRFRNVAVRPA</sequence>
<feature type="domain" description="Metalloprotease TldD/E C-terminal" evidence="6">
    <location>
        <begin position="233"/>
        <end position="449"/>
    </location>
</feature>
<dbReference type="InterPro" id="IPR045570">
    <property type="entry name" value="Metalloprtase-TldD/E_cen_dom"/>
</dbReference>
<dbReference type="PANTHER" id="PTHR30624">
    <property type="entry name" value="UNCHARACTERIZED PROTEIN TLDD AND PMBA"/>
    <property type="match status" value="1"/>
</dbReference>
<feature type="domain" description="Metalloprotease TldD/E central" evidence="7">
    <location>
        <begin position="114"/>
        <end position="225"/>
    </location>
</feature>
<dbReference type="Gene3D" id="3.30.2290.10">
    <property type="entry name" value="PmbA/TldD superfamily"/>
    <property type="match status" value="1"/>
</dbReference>
<dbReference type="Proteomes" id="UP000248724">
    <property type="component" value="Unassembled WGS sequence"/>
</dbReference>
<comment type="similarity">
    <text evidence="1">Belongs to the peptidase U62 family.</text>
</comment>
<dbReference type="Pfam" id="PF19290">
    <property type="entry name" value="PmbA_TldD_2nd"/>
    <property type="match status" value="1"/>
</dbReference>
<dbReference type="Proteomes" id="UP000606991">
    <property type="component" value="Unassembled WGS sequence"/>
</dbReference>
<evidence type="ECO:0000313" key="9">
    <source>
        <dbReference type="EMBL" id="PZR78702.1"/>
    </source>
</evidence>
<dbReference type="Pfam" id="PF01523">
    <property type="entry name" value="PmbA_TldD_1st"/>
    <property type="match status" value="1"/>
</dbReference>
<dbReference type="GO" id="GO:0006508">
    <property type="term" value="P:proteolysis"/>
    <property type="evidence" value="ECO:0007669"/>
    <property type="project" value="UniProtKB-KW"/>
</dbReference>
<dbReference type="SUPFAM" id="SSF111283">
    <property type="entry name" value="Putative modulator of DNA gyrase, PmbA/TldD"/>
    <property type="match status" value="1"/>
</dbReference>
<dbReference type="InterPro" id="IPR051463">
    <property type="entry name" value="Peptidase_U62_metallo"/>
</dbReference>
<evidence type="ECO:0000256" key="3">
    <source>
        <dbReference type="ARBA" id="ARBA00022801"/>
    </source>
</evidence>
<keyword evidence="3" id="KW-0378">Hydrolase</keyword>
<dbReference type="EMBL" id="JAEKNS010000081">
    <property type="protein sequence ID" value="MBJ7594818.1"/>
    <property type="molecule type" value="Genomic_DNA"/>
</dbReference>
<dbReference type="EMBL" id="QHBU01000249">
    <property type="protein sequence ID" value="PZR78702.1"/>
    <property type="molecule type" value="Genomic_DNA"/>
</dbReference>
<keyword evidence="4" id="KW-0482">Metalloprotease</keyword>
<feature type="domain" description="Metalloprotease TldD/E N-terminal" evidence="5">
    <location>
        <begin position="20"/>
        <end position="84"/>
    </location>
</feature>
<reference evidence="9" key="2">
    <citation type="submission" date="2018-05" db="EMBL/GenBank/DDBJ databases">
        <authorList>
            <person name="Ferrari B."/>
        </authorList>
    </citation>
    <scope>NUCLEOTIDE SEQUENCE</scope>
    <source>
        <strain evidence="9">RRmetagenome_bin12</strain>
    </source>
</reference>
<protein>
    <submittedName>
        <fullName evidence="9">Peptidase C69</fullName>
    </submittedName>
    <submittedName>
        <fullName evidence="8">TldD/PmbA family protein</fullName>
    </submittedName>
</protein>
<evidence type="ECO:0000256" key="1">
    <source>
        <dbReference type="ARBA" id="ARBA00005836"/>
    </source>
</evidence>
<accession>A0A934K399</accession>
<dbReference type="GO" id="GO:0008237">
    <property type="term" value="F:metallopeptidase activity"/>
    <property type="evidence" value="ECO:0007669"/>
    <property type="project" value="UniProtKB-KW"/>
</dbReference>
<comment type="caution">
    <text evidence="9">The sequence shown here is derived from an EMBL/GenBank/DDBJ whole genome shotgun (WGS) entry which is preliminary data.</text>
</comment>
<evidence type="ECO:0000256" key="4">
    <source>
        <dbReference type="ARBA" id="ARBA00023049"/>
    </source>
</evidence>
<reference evidence="9 10" key="1">
    <citation type="journal article" date="2017" name="Nature">
        <title>Atmospheric trace gases support primary production in Antarctic desert surface soil.</title>
        <authorList>
            <person name="Ji M."/>
            <person name="Greening C."/>
            <person name="Vanwonterghem I."/>
            <person name="Carere C.R."/>
            <person name="Bay S.K."/>
            <person name="Steen J.A."/>
            <person name="Montgomery K."/>
            <person name="Lines T."/>
            <person name="Beardall J."/>
            <person name="van Dorst J."/>
            <person name="Snape I."/>
            <person name="Stott M.B."/>
            <person name="Hugenholtz P."/>
            <person name="Ferrari B.C."/>
        </authorList>
    </citation>
    <scope>NUCLEOTIDE SEQUENCE [LARGE SCALE GENOMIC DNA]</scope>
    <source>
        <strain evidence="9">RRmetagenome_bin12</strain>
    </source>
</reference>
<proteinExistence type="inferred from homology"/>
<dbReference type="PANTHER" id="PTHR30624:SF10">
    <property type="entry name" value="CONSERVED PROTEIN"/>
    <property type="match status" value="1"/>
</dbReference>
<dbReference type="InterPro" id="IPR045569">
    <property type="entry name" value="Metalloprtase-TldD/E_C"/>
</dbReference>